<dbReference type="Proteomes" id="UP000765509">
    <property type="component" value="Unassembled WGS sequence"/>
</dbReference>
<evidence type="ECO:0000259" key="2">
    <source>
        <dbReference type="Pfam" id="PF22936"/>
    </source>
</evidence>
<gene>
    <name evidence="3" type="ORF">O181_024988</name>
</gene>
<reference evidence="3" key="1">
    <citation type="submission" date="2021-03" db="EMBL/GenBank/DDBJ databases">
        <title>Draft genome sequence of rust myrtle Austropuccinia psidii MF-1, a brazilian biotype.</title>
        <authorList>
            <person name="Quecine M.C."/>
            <person name="Pachon D.M.R."/>
            <person name="Bonatelli M.L."/>
            <person name="Correr F.H."/>
            <person name="Franceschini L.M."/>
            <person name="Leite T.F."/>
            <person name="Margarido G.R.A."/>
            <person name="Almeida C.A."/>
            <person name="Ferrarezi J.A."/>
            <person name="Labate C.A."/>
        </authorList>
    </citation>
    <scope>NUCLEOTIDE SEQUENCE</scope>
    <source>
        <strain evidence="3">MF-1</strain>
    </source>
</reference>
<feature type="compositionally biased region" description="Basic residues" evidence="1">
    <location>
        <begin position="25"/>
        <end position="34"/>
    </location>
</feature>
<protein>
    <recommendedName>
        <fullName evidence="2">Retrovirus-related Pol polyprotein from transposon TNT 1-94-like beta-barrel domain-containing protein</fullName>
    </recommendedName>
</protein>
<evidence type="ECO:0000256" key="1">
    <source>
        <dbReference type="SAM" id="MobiDB-lite"/>
    </source>
</evidence>
<dbReference type="EMBL" id="AVOT02008084">
    <property type="protein sequence ID" value="MBW0485273.1"/>
    <property type="molecule type" value="Genomic_DNA"/>
</dbReference>
<dbReference type="Pfam" id="PF22936">
    <property type="entry name" value="Pol_BBD"/>
    <property type="match status" value="1"/>
</dbReference>
<dbReference type="InterPro" id="IPR054722">
    <property type="entry name" value="PolX-like_BBD"/>
</dbReference>
<comment type="caution">
    <text evidence="3">The sequence shown here is derived from an EMBL/GenBank/DDBJ whole genome shotgun (WGS) entry which is preliminary data.</text>
</comment>
<proteinExistence type="predicted"/>
<dbReference type="OrthoDB" id="8063676at2759"/>
<keyword evidence="4" id="KW-1185">Reference proteome</keyword>
<evidence type="ECO:0000313" key="3">
    <source>
        <dbReference type="EMBL" id="MBW0485273.1"/>
    </source>
</evidence>
<evidence type="ECO:0000313" key="4">
    <source>
        <dbReference type="Proteomes" id="UP000765509"/>
    </source>
</evidence>
<accession>A0A9Q3GYP7</accession>
<organism evidence="3 4">
    <name type="scientific">Austropuccinia psidii MF-1</name>
    <dbReference type="NCBI Taxonomy" id="1389203"/>
    <lineage>
        <taxon>Eukaryota</taxon>
        <taxon>Fungi</taxon>
        <taxon>Dikarya</taxon>
        <taxon>Basidiomycota</taxon>
        <taxon>Pucciniomycotina</taxon>
        <taxon>Pucciniomycetes</taxon>
        <taxon>Pucciniales</taxon>
        <taxon>Sphaerophragmiaceae</taxon>
        <taxon>Austropuccinia</taxon>
    </lineage>
</organism>
<name>A0A9Q3GYP7_9BASI</name>
<feature type="domain" description="Retrovirus-related Pol polyprotein from transposon TNT 1-94-like beta-barrel" evidence="2">
    <location>
        <begin position="97"/>
        <end position="173"/>
    </location>
</feature>
<sequence length="243" mass="26942">MDSSEFNNIKDKQASVTQNQYKNQQKQRSKKKSYPKCANGKHNPKTKHSISECQELKKNLINVNKVIKEDSDFLSTDDNSQNVHFALNTTSSVSDVIADTGCSHHMTSLKSLLGQYEEINSTITVANGKRALIVGKEVITILSNGICTSLPCLHVPSLTSTLLSVGKLCNEGFHLKMKGQLHFELHCLGKLQLNGQILHEIFYINGQLVSKPTHSMLSAYVPTVVNTKLLHARAGHPRIKIPQ</sequence>
<dbReference type="AlphaFoldDB" id="A0A9Q3GYP7"/>
<feature type="region of interest" description="Disordered" evidence="1">
    <location>
        <begin position="1"/>
        <end position="50"/>
    </location>
</feature>